<name>A0A9P4SBT5_9PEZI</name>
<feature type="region of interest" description="Disordered" evidence="1">
    <location>
        <begin position="339"/>
        <end position="390"/>
    </location>
</feature>
<organism evidence="2 3">
    <name type="scientific">Patellaria atrata CBS 101060</name>
    <dbReference type="NCBI Taxonomy" id="1346257"/>
    <lineage>
        <taxon>Eukaryota</taxon>
        <taxon>Fungi</taxon>
        <taxon>Dikarya</taxon>
        <taxon>Ascomycota</taxon>
        <taxon>Pezizomycotina</taxon>
        <taxon>Dothideomycetes</taxon>
        <taxon>Dothideomycetes incertae sedis</taxon>
        <taxon>Patellariales</taxon>
        <taxon>Patellariaceae</taxon>
        <taxon>Patellaria</taxon>
    </lineage>
</organism>
<evidence type="ECO:0000313" key="2">
    <source>
        <dbReference type="EMBL" id="KAF2839751.1"/>
    </source>
</evidence>
<dbReference type="OrthoDB" id="4497018at2759"/>
<dbReference type="EMBL" id="MU006094">
    <property type="protein sequence ID" value="KAF2839751.1"/>
    <property type="molecule type" value="Genomic_DNA"/>
</dbReference>
<feature type="region of interest" description="Disordered" evidence="1">
    <location>
        <begin position="410"/>
        <end position="441"/>
    </location>
</feature>
<evidence type="ECO:0000256" key="1">
    <source>
        <dbReference type="SAM" id="MobiDB-lite"/>
    </source>
</evidence>
<evidence type="ECO:0000313" key="3">
    <source>
        <dbReference type="Proteomes" id="UP000799429"/>
    </source>
</evidence>
<dbReference type="Proteomes" id="UP000799429">
    <property type="component" value="Unassembled WGS sequence"/>
</dbReference>
<reference evidence="2" key="1">
    <citation type="journal article" date="2020" name="Stud. Mycol.">
        <title>101 Dothideomycetes genomes: a test case for predicting lifestyles and emergence of pathogens.</title>
        <authorList>
            <person name="Haridas S."/>
            <person name="Albert R."/>
            <person name="Binder M."/>
            <person name="Bloem J."/>
            <person name="Labutti K."/>
            <person name="Salamov A."/>
            <person name="Andreopoulos B."/>
            <person name="Baker S."/>
            <person name="Barry K."/>
            <person name="Bills G."/>
            <person name="Bluhm B."/>
            <person name="Cannon C."/>
            <person name="Castanera R."/>
            <person name="Culley D."/>
            <person name="Daum C."/>
            <person name="Ezra D."/>
            <person name="Gonzalez J."/>
            <person name="Henrissat B."/>
            <person name="Kuo A."/>
            <person name="Liang C."/>
            <person name="Lipzen A."/>
            <person name="Lutzoni F."/>
            <person name="Magnuson J."/>
            <person name="Mondo S."/>
            <person name="Nolan M."/>
            <person name="Ohm R."/>
            <person name="Pangilinan J."/>
            <person name="Park H.-J."/>
            <person name="Ramirez L."/>
            <person name="Alfaro M."/>
            <person name="Sun H."/>
            <person name="Tritt A."/>
            <person name="Yoshinaga Y."/>
            <person name="Zwiers L.-H."/>
            <person name="Turgeon B."/>
            <person name="Goodwin S."/>
            <person name="Spatafora J."/>
            <person name="Crous P."/>
            <person name="Grigoriev I."/>
        </authorList>
    </citation>
    <scope>NUCLEOTIDE SEQUENCE</scope>
    <source>
        <strain evidence="2">CBS 101060</strain>
    </source>
</reference>
<feature type="compositionally biased region" description="Basic residues" evidence="1">
    <location>
        <begin position="427"/>
        <end position="437"/>
    </location>
</feature>
<dbReference type="AlphaFoldDB" id="A0A9P4SBT5"/>
<gene>
    <name evidence="2" type="ORF">M501DRAFT_991761</name>
</gene>
<accession>A0A9P4SBT5</accession>
<comment type="caution">
    <text evidence="2">The sequence shown here is derived from an EMBL/GenBank/DDBJ whole genome shotgun (WGS) entry which is preliminary data.</text>
</comment>
<feature type="compositionally biased region" description="Low complexity" evidence="1">
    <location>
        <begin position="462"/>
        <end position="479"/>
    </location>
</feature>
<sequence length="487" mass="54620">MASFLERIRAVAPPESSSAVAQPHAMTVFQQKPRDLNAPDQRLLVNHQCIYERNLPGGAYITAHVDRLQSGYYDSPSIHEQALDYVCFVAVSFVLHPSHSLANRFKSAIISISVQNDPNLADPHMTLLHSRTNSSSFEKPKLSKGKNQMSPRFLRHAPHLIYGAISSATLQWNFNLAGSLGISQTPVSANLSPSGGVQGSYKINQMMRIQGSTRTLRSPYGRAFDVEDGKIVWSLEENLIQRSGLPREFTFVMLVQKSHRVNAVLDIEIQPQITSRFLGHYPDWWIGLSKYQPFHKFYLSLNGEVGQKFHPVDDPRGFNFANLAIEDFVTLPGATFSMKDPTPVETNPAAGPQDHAKEGVTAHSRAPQGRHTSPNQHHNGKHQRVHLSAPSENTIDVRVFIENNSSSFPLSFSHHPRTPDHSPPQQPRHRSLRRSRSRIGLNESVVKKNSFNEERIFEDLASSPSSRRSKRYSYPSYPSVGQGFRTV</sequence>
<feature type="region of interest" description="Disordered" evidence="1">
    <location>
        <begin position="458"/>
        <end position="487"/>
    </location>
</feature>
<protein>
    <submittedName>
        <fullName evidence="2">Uncharacterized protein</fullName>
    </submittedName>
</protein>
<keyword evidence="3" id="KW-1185">Reference proteome</keyword>
<proteinExistence type="predicted"/>